<dbReference type="RefSeq" id="WP_390303942.1">
    <property type="nucleotide sequence ID" value="NZ_JBHRRZ010000009.1"/>
</dbReference>
<sequence length="744" mass="82715">MAIGIVGNYGNNNQGDEAILEGILIQLKKVHQIERQDIIVFSNQPERTSEKYGVKSVKLYYKKNNAPLTLFRTLKKNSSIIRDLDLLIIGGGGIFMDLYGREAFIFGMYGWLAKLSRTPVVLYGVGAGPILTRIGKVILRSLAHLSKVITVRDPKSKELLESIGVKSSIHVIGDPAFQVNPPEREGSKQDDAINIGVTAVPFHHISYWPKEDKVKYRAYIEGMAQNLDHLVDYYPNARINFFSTKHPQDTMVTKEIRELMTHKDQCSIADRPMDHQEITDFASKQDLVIGTRLHSLILALVSATPVIAVSYHHKVEDFMGMIGCEEYTIPIDQLDSTPMYFLDSCRAMFAEWDGTLQRFAGISGRMRGEALKGMDLVKRSLENDEQDQLLVLSNMYPSEHSRTFGLFVKNQVELLRDRGLAVDVVAIDDPRKGKIQLLKKYTSFFFGSLGKLVTRGSSYQAVHAHYIFPTGLAGLLFKKLLGRKLIVTSHGGDIDQMSKKSSIVQKLTGKILHEADHIIAVGEGLKQDIHENFSISDDKISVINMGVNRNVFHEHSKEEIRKKLGVDQEEKMLLFVGNLIRAKGLDELTAAYRTLTKEDPSITLHLIGEPKDEAYFQELSEKTDALEGGTIHGGMAQTDVAEWMAASDVFVLPSHIEGFGLVALEAMACGLPVVGTDVGGLSYLLAEGAGVKTEAKNPEALTKGIRKVLTDPSLKETLIANGRKKADEYDQDRLITSVLALYES</sequence>
<dbReference type="InterPro" id="IPR028098">
    <property type="entry name" value="Glyco_trans_4-like_N"/>
</dbReference>
<dbReference type="InterPro" id="IPR007345">
    <property type="entry name" value="Polysacch_pyruvyl_Trfase"/>
</dbReference>
<keyword evidence="4" id="KW-0808">Transferase</keyword>
<feature type="domain" description="Polysaccharide pyruvyl transferase" evidence="2">
    <location>
        <begin position="15"/>
        <end position="313"/>
    </location>
</feature>
<reference evidence="5" key="1">
    <citation type="journal article" date="2019" name="Int. J. Syst. Evol. Microbiol.">
        <title>The Global Catalogue of Microorganisms (GCM) 10K type strain sequencing project: providing services to taxonomists for standard genome sequencing and annotation.</title>
        <authorList>
            <consortium name="The Broad Institute Genomics Platform"/>
            <consortium name="The Broad Institute Genome Sequencing Center for Infectious Disease"/>
            <person name="Wu L."/>
            <person name="Ma J."/>
        </authorList>
    </citation>
    <scope>NUCLEOTIDE SEQUENCE [LARGE SCALE GENOMIC DNA]</scope>
    <source>
        <strain evidence="5">KCTC 13193</strain>
    </source>
</reference>
<feature type="domain" description="Glycosyl transferase family 1" evidence="1">
    <location>
        <begin position="557"/>
        <end position="724"/>
    </location>
</feature>
<evidence type="ECO:0000313" key="4">
    <source>
        <dbReference type="EMBL" id="MFC2947734.1"/>
    </source>
</evidence>
<dbReference type="GO" id="GO:0016740">
    <property type="term" value="F:transferase activity"/>
    <property type="evidence" value="ECO:0007669"/>
    <property type="project" value="UniProtKB-KW"/>
</dbReference>
<dbReference type="PANTHER" id="PTHR36836:SF1">
    <property type="entry name" value="COLANIC ACID BIOSYNTHESIS PROTEIN WCAK"/>
    <property type="match status" value="1"/>
</dbReference>
<dbReference type="Pfam" id="PF04230">
    <property type="entry name" value="PS_pyruv_trans"/>
    <property type="match status" value="1"/>
</dbReference>
<comment type="caution">
    <text evidence="4">The sequence shown here is derived from an EMBL/GenBank/DDBJ whole genome shotgun (WGS) entry which is preliminary data.</text>
</comment>
<name>A0ABV7A4J0_9BACI</name>
<keyword evidence="5" id="KW-1185">Reference proteome</keyword>
<dbReference type="EMBL" id="JBHRRZ010000009">
    <property type="protein sequence ID" value="MFC2947734.1"/>
    <property type="molecule type" value="Genomic_DNA"/>
</dbReference>
<feature type="domain" description="Glycosyltransferase subfamily 4-like N-terminal" evidence="3">
    <location>
        <begin position="408"/>
        <end position="549"/>
    </location>
</feature>
<evidence type="ECO:0000259" key="1">
    <source>
        <dbReference type="Pfam" id="PF00534"/>
    </source>
</evidence>
<evidence type="ECO:0000313" key="5">
    <source>
        <dbReference type="Proteomes" id="UP001595387"/>
    </source>
</evidence>
<dbReference type="InterPro" id="IPR001296">
    <property type="entry name" value="Glyco_trans_1"/>
</dbReference>
<accession>A0ABV7A4J0</accession>
<organism evidence="4 5">
    <name type="scientific">Virgibacillus sediminis</name>
    <dbReference type="NCBI Taxonomy" id="202260"/>
    <lineage>
        <taxon>Bacteria</taxon>
        <taxon>Bacillati</taxon>
        <taxon>Bacillota</taxon>
        <taxon>Bacilli</taxon>
        <taxon>Bacillales</taxon>
        <taxon>Bacillaceae</taxon>
        <taxon>Virgibacillus</taxon>
    </lineage>
</organism>
<evidence type="ECO:0000259" key="3">
    <source>
        <dbReference type="Pfam" id="PF13439"/>
    </source>
</evidence>
<evidence type="ECO:0000259" key="2">
    <source>
        <dbReference type="Pfam" id="PF04230"/>
    </source>
</evidence>
<dbReference type="PANTHER" id="PTHR36836">
    <property type="entry name" value="COLANIC ACID BIOSYNTHESIS PROTEIN WCAK"/>
    <property type="match status" value="1"/>
</dbReference>
<dbReference type="CDD" id="cd03801">
    <property type="entry name" value="GT4_PimA-like"/>
    <property type="match status" value="1"/>
</dbReference>
<dbReference type="Gene3D" id="3.40.50.2000">
    <property type="entry name" value="Glycogen Phosphorylase B"/>
    <property type="match status" value="2"/>
</dbReference>
<gene>
    <name evidence="4" type="ORF">ACFODW_05130</name>
</gene>
<proteinExistence type="predicted"/>
<dbReference type="Proteomes" id="UP001595387">
    <property type="component" value="Unassembled WGS sequence"/>
</dbReference>
<dbReference type="Pfam" id="PF13439">
    <property type="entry name" value="Glyco_transf_4"/>
    <property type="match status" value="1"/>
</dbReference>
<dbReference type="SUPFAM" id="SSF53756">
    <property type="entry name" value="UDP-Glycosyltransferase/glycogen phosphorylase"/>
    <property type="match status" value="1"/>
</dbReference>
<protein>
    <submittedName>
        <fullName evidence="4">Polysaccharide pyruvyl transferase family protein</fullName>
    </submittedName>
</protein>
<dbReference type="Pfam" id="PF00534">
    <property type="entry name" value="Glycos_transf_1"/>
    <property type="match status" value="1"/>
</dbReference>